<evidence type="ECO:0000313" key="2">
    <source>
        <dbReference type="Proteomes" id="UP000002061"/>
    </source>
</evidence>
<name>D5VU24_METIM</name>
<accession>D5VU24</accession>
<dbReference type="HOGENOM" id="CLU_2191035_0_0_2"/>
<sequence length="101" mass="12086">MKKLWEELLEIAKTYHKENKYFYSKTKRGVYKIKSYDKDKIVIKKFNGLDEVLTKNRLFSNIDKLIYGTPWKISSCLKTFLLLHPKIKEENGNLKLVNEED</sequence>
<dbReference type="AlphaFoldDB" id="D5VU24"/>
<dbReference type="EMBL" id="CP002009">
    <property type="protein sequence ID" value="ADG14077.1"/>
    <property type="molecule type" value="Genomic_DNA"/>
</dbReference>
<dbReference type="Proteomes" id="UP000002061">
    <property type="component" value="Chromosome"/>
</dbReference>
<gene>
    <name evidence="1" type="ordered locus">Metin_1429</name>
</gene>
<dbReference type="STRING" id="573063.Metin_1429"/>
<dbReference type="eggNOG" id="arCOG08294">
    <property type="taxonomic scope" value="Archaea"/>
</dbReference>
<reference evidence="1" key="1">
    <citation type="submission" date="2010-04" db="EMBL/GenBank/DDBJ databases">
        <title>Complete sequence of Methanocaldococcus infernus ME.</title>
        <authorList>
            <consortium name="US DOE Joint Genome Institute"/>
            <person name="Lucas S."/>
            <person name="Copeland A."/>
            <person name="Lapidus A."/>
            <person name="Cheng J.-F."/>
            <person name="Bruce D."/>
            <person name="Goodwin L."/>
            <person name="Pitluck S."/>
            <person name="Munk A.C."/>
            <person name="Detter J.C."/>
            <person name="Han C."/>
            <person name="Tapia R."/>
            <person name="Land M."/>
            <person name="Hauser L."/>
            <person name="Kyrpides N."/>
            <person name="Mikhailova N."/>
            <person name="Sieprawska-Lupa M."/>
            <person name="Whitman W.B."/>
            <person name="Woyke T."/>
        </authorList>
    </citation>
    <scope>NUCLEOTIDE SEQUENCE [LARGE SCALE GENOMIC DNA]</scope>
    <source>
        <strain evidence="1">ME</strain>
    </source>
</reference>
<protein>
    <submittedName>
        <fullName evidence="1">Uncharacterized protein</fullName>
    </submittedName>
</protein>
<evidence type="ECO:0000313" key="1">
    <source>
        <dbReference type="EMBL" id="ADG14077.1"/>
    </source>
</evidence>
<proteinExistence type="predicted"/>
<dbReference type="KEGG" id="mif:Metin_1429"/>
<organism evidence="1 2">
    <name type="scientific">Methanocaldococcus infernus (strain DSM 11812 / JCM 15783 / ME)</name>
    <dbReference type="NCBI Taxonomy" id="573063"/>
    <lineage>
        <taxon>Archaea</taxon>
        <taxon>Methanobacteriati</taxon>
        <taxon>Methanobacteriota</taxon>
        <taxon>Methanomada group</taxon>
        <taxon>Methanococci</taxon>
        <taxon>Methanococcales</taxon>
        <taxon>Methanocaldococcaceae</taxon>
        <taxon>Methanocaldococcus</taxon>
    </lineage>
</organism>
<keyword evidence="2" id="KW-1185">Reference proteome</keyword>